<keyword evidence="2" id="KW-1185">Reference proteome</keyword>
<proteinExistence type="predicted"/>
<dbReference type="Proteomes" id="UP001630127">
    <property type="component" value="Unassembled WGS sequence"/>
</dbReference>
<accession>A0ABD2Y2J2</accession>
<comment type="caution">
    <text evidence="1">The sequence shown here is derived from an EMBL/GenBank/DDBJ whole genome shotgun (WGS) entry which is preliminary data.</text>
</comment>
<evidence type="ECO:0000313" key="2">
    <source>
        <dbReference type="Proteomes" id="UP001630127"/>
    </source>
</evidence>
<protein>
    <submittedName>
        <fullName evidence="1">Uncharacterized protein</fullName>
    </submittedName>
</protein>
<dbReference type="AlphaFoldDB" id="A0ABD2Y2J2"/>
<evidence type="ECO:0000313" key="1">
    <source>
        <dbReference type="EMBL" id="KAL3500662.1"/>
    </source>
</evidence>
<reference evidence="1 2" key="1">
    <citation type="submission" date="2024-11" db="EMBL/GenBank/DDBJ databases">
        <title>A near-complete genome assembly of Cinchona calisaya.</title>
        <authorList>
            <person name="Lian D.C."/>
            <person name="Zhao X.W."/>
            <person name="Wei L."/>
        </authorList>
    </citation>
    <scope>NUCLEOTIDE SEQUENCE [LARGE SCALE GENOMIC DNA]</scope>
    <source>
        <tissue evidence="1">Nenye</tissue>
    </source>
</reference>
<gene>
    <name evidence="1" type="ORF">ACH5RR_039755</name>
</gene>
<organism evidence="1 2">
    <name type="scientific">Cinchona calisaya</name>
    <dbReference type="NCBI Taxonomy" id="153742"/>
    <lineage>
        <taxon>Eukaryota</taxon>
        <taxon>Viridiplantae</taxon>
        <taxon>Streptophyta</taxon>
        <taxon>Embryophyta</taxon>
        <taxon>Tracheophyta</taxon>
        <taxon>Spermatophyta</taxon>
        <taxon>Magnoliopsida</taxon>
        <taxon>eudicotyledons</taxon>
        <taxon>Gunneridae</taxon>
        <taxon>Pentapetalae</taxon>
        <taxon>asterids</taxon>
        <taxon>lamiids</taxon>
        <taxon>Gentianales</taxon>
        <taxon>Rubiaceae</taxon>
        <taxon>Cinchonoideae</taxon>
        <taxon>Cinchoneae</taxon>
        <taxon>Cinchona</taxon>
    </lineage>
</organism>
<name>A0ABD2Y2J2_9GENT</name>
<dbReference type="EMBL" id="JBJUIK010000016">
    <property type="protein sequence ID" value="KAL3500662.1"/>
    <property type="molecule type" value="Genomic_DNA"/>
</dbReference>
<sequence>MAKDKDSVKGRILNFEESIMKESKTEDQVSLGSYAILANEMLPKSLTEKTFEMMTIAIQNSVAVSIDLAQIVQRAGETASQYMERFKTAKMRCNARIPEEEFVSPHWLSSSSRVGVTQKQEGGSKLARIFRRSVQIIVIPVWNRDKVEMIKEDPKTFMARVHTVEAVYYYGNIGPHRIVNNKIDGKPKVVGCSICQYGRHANSSQDDMTKVDLGDSRKSWPTYICAHLTAKQKEQVTQLLKEFINCFAWDYTKMPGLDRKLVEHKILLKPGFKPYNQP</sequence>